<keyword evidence="2 4" id="KW-0378">Hydrolase</keyword>
<feature type="domain" description="SLH" evidence="7">
    <location>
        <begin position="1349"/>
        <end position="1408"/>
    </location>
</feature>
<gene>
    <name evidence="8" type="ordered locus">Theco_3383</name>
</gene>
<dbReference type="KEGG" id="tco:Theco_3383"/>
<dbReference type="Pfam" id="PF00041">
    <property type="entry name" value="fn3"/>
    <property type="match status" value="2"/>
</dbReference>
<reference evidence="9" key="1">
    <citation type="submission" date="2012-01" db="EMBL/GenBank/DDBJ databases">
        <title>Complete sequence of chromosome of Thermobacillus composti KWC4.</title>
        <authorList>
            <person name="Lucas S."/>
            <person name="Han J."/>
            <person name="Lapidus A."/>
            <person name="Cheng J.-F."/>
            <person name="Goodwin L."/>
            <person name="Pitluck S."/>
            <person name="Peters L."/>
            <person name="Ovchinnikova G."/>
            <person name="Teshima H."/>
            <person name="Detter J.C."/>
            <person name="Han C."/>
            <person name="Tapia R."/>
            <person name="Land M."/>
            <person name="Hauser L."/>
            <person name="Kyrpides N."/>
            <person name="Ivanova N."/>
            <person name="Pagani I."/>
            <person name="Anderson I."/>
            <person name="Woyke T."/>
        </authorList>
    </citation>
    <scope>NUCLEOTIDE SEQUENCE [LARGE SCALE GENOMIC DNA]</scope>
    <source>
        <strain evidence="9">DSM 18247 / JCM 13945 / KWC4</strain>
    </source>
</reference>
<evidence type="ECO:0000259" key="6">
    <source>
        <dbReference type="PROSITE" id="PS50853"/>
    </source>
</evidence>
<dbReference type="InterPro" id="IPR017853">
    <property type="entry name" value="GH"/>
</dbReference>
<evidence type="ECO:0000256" key="4">
    <source>
        <dbReference type="RuleBase" id="RU361192"/>
    </source>
</evidence>
<dbReference type="GO" id="GO:0015926">
    <property type="term" value="F:glucosidase activity"/>
    <property type="evidence" value="ECO:0007669"/>
    <property type="project" value="InterPro"/>
</dbReference>
<dbReference type="PANTHER" id="PTHR34983:SF2">
    <property type="entry name" value="ENDO-BETA-1,4-GALACTANASE"/>
    <property type="match status" value="1"/>
</dbReference>
<dbReference type="Gene3D" id="2.60.120.260">
    <property type="entry name" value="Galactose-binding domain-like"/>
    <property type="match status" value="2"/>
</dbReference>
<dbReference type="SUPFAM" id="SSF51445">
    <property type="entry name" value="(Trans)glycosidases"/>
    <property type="match status" value="1"/>
</dbReference>
<dbReference type="PROSITE" id="PS51272">
    <property type="entry name" value="SLH"/>
    <property type="match status" value="3"/>
</dbReference>
<dbReference type="InterPro" id="IPR036116">
    <property type="entry name" value="FN3_sf"/>
</dbReference>
<dbReference type="Pfam" id="PF07745">
    <property type="entry name" value="Glyco_hydro_53"/>
    <property type="match status" value="1"/>
</dbReference>
<evidence type="ECO:0000256" key="5">
    <source>
        <dbReference type="SAM" id="MobiDB-lite"/>
    </source>
</evidence>
<accession>L0EIB6</accession>
<comment type="similarity">
    <text evidence="1 4">Belongs to the glycosyl hydrolase 53 family.</text>
</comment>
<dbReference type="GO" id="GO:0031218">
    <property type="term" value="F:arabinogalactan endo-1,4-beta-galactosidase activity"/>
    <property type="evidence" value="ECO:0007669"/>
    <property type="project" value="UniProtKB-EC"/>
</dbReference>
<keyword evidence="3 4" id="KW-0326">Glycosidase</keyword>
<dbReference type="SMART" id="SM00060">
    <property type="entry name" value="FN3"/>
    <property type="match status" value="3"/>
</dbReference>
<dbReference type="HOGENOM" id="CLU_261213_0_0_9"/>
<feature type="domain" description="SLH" evidence="7">
    <location>
        <begin position="1281"/>
        <end position="1344"/>
    </location>
</feature>
<dbReference type="EMBL" id="CP003255">
    <property type="protein sequence ID" value="AGA59431.1"/>
    <property type="molecule type" value="Genomic_DNA"/>
</dbReference>
<keyword evidence="9" id="KW-1185">Reference proteome</keyword>
<dbReference type="EC" id="3.2.1.89" evidence="4"/>
<dbReference type="STRING" id="717605.Theco_3383"/>
<comment type="catalytic activity">
    <reaction evidence="4">
        <text>The enzyme specifically hydrolyzes (1-&gt;4)-beta-D-galactosidic linkages in type I arabinogalactans.</text>
        <dbReference type="EC" id="3.2.1.89"/>
    </reaction>
</comment>
<feature type="compositionally biased region" description="Acidic residues" evidence="5">
    <location>
        <begin position="996"/>
        <end position="1020"/>
    </location>
</feature>
<dbReference type="PANTHER" id="PTHR34983">
    <property type="entry name" value="ARABINOGALACTAN ENDO-BETA-1,4-GALACTANASE A"/>
    <property type="match status" value="1"/>
</dbReference>
<feature type="region of interest" description="Disordered" evidence="5">
    <location>
        <begin position="962"/>
        <end position="1030"/>
    </location>
</feature>
<dbReference type="InterPro" id="IPR011683">
    <property type="entry name" value="Glyco_hydro_53"/>
</dbReference>
<dbReference type="CDD" id="cd00063">
    <property type="entry name" value="FN3"/>
    <property type="match status" value="2"/>
</dbReference>
<name>L0EIB6_THECK</name>
<evidence type="ECO:0000313" key="8">
    <source>
        <dbReference type="EMBL" id="AGA59431.1"/>
    </source>
</evidence>
<keyword evidence="4" id="KW-0732">Signal</keyword>
<dbReference type="InterPro" id="IPR011081">
    <property type="entry name" value="Big_4"/>
</dbReference>
<evidence type="ECO:0000256" key="3">
    <source>
        <dbReference type="ARBA" id="ARBA00023295"/>
    </source>
</evidence>
<feature type="domain" description="Fibronectin type-III" evidence="6">
    <location>
        <begin position="893"/>
        <end position="980"/>
    </location>
</feature>
<dbReference type="eggNOG" id="COG3867">
    <property type="taxonomic scope" value="Bacteria"/>
</dbReference>
<dbReference type="Proteomes" id="UP000010795">
    <property type="component" value="Chromosome"/>
</dbReference>
<dbReference type="GO" id="GO:0045490">
    <property type="term" value="P:pectin catabolic process"/>
    <property type="evidence" value="ECO:0007669"/>
    <property type="project" value="TreeGrafter"/>
</dbReference>
<feature type="signal peptide" evidence="4">
    <location>
        <begin position="1"/>
        <end position="38"/>
    </location>
</feature>
<dbReference type="Pfam" id="PF07532">
    <property type="entry name" value="Big_4"/>
    <property type="match status" value="1"/>
</dbReference>
<dbReference type="SUPFAM" id="SSF49265">
    <property type="entry name" value="Fibronectin type III"/>
    <property type="match status" value="2"/>
</dbReference>
<dbReference type="InterPro" id="IPR003961">
    <property type="entry name" value="FN3_dom"/>
</dbReference>
<protein>
    <recommendedName>
        <fullName evidence="4">Arabinogalactan endo-beta-1,4-galactanase</fullName>
        <ecNumber evidence="4">3.2.1.89</ecNumber>
    </recommendedName>
</protein>
<feature type="domain" description="Fibronectin type-III" evidence="6">
    <location>
        <begin position="210"/>
        <end position="297"/>
    </location>
</feature>
<dbReference type="InterPro" id="IPR001119">
    <property type="entry name" value="SLH_dom"/>
</dbReference>
<evidence type="ECO:0000313" key="9">
    <source>
        <dbReference type="Proteomes" id="UP000010795"/>
    </source>
</evidence>
<organism evidence="8 9">
    <name type="scientific">Thermobacillus composti (strain DSM 18247 / JCM 13945 / KWC4)</name>
    <dbReference type="NCBI Taxonomy" id="717605"/>
    <lineage>
        <taxon>Bacteria</taxon>
        <taxon>Bacillati</taxon>
        <taxon>Bacillota</taxon>
        <taxon>Bacilli</taxon>
        <taxon>Bacillales</taxon>
        <taxon>Paenibacillaceae</taxon>
        <taxon>Thermobacillus</taxon>
    </lineage>
</organism>
<dbReference type="PROSITE" id="PS50853">
    <property type="entry name" value="FN3"/>
    <property type="match status" value="2"/>
</dbReference>
<dbReference type="RefSeq" id="WP_015256159.1">
    <property type="nucleotide sequence ID" value="NC_019897.1"/>
</dbReference>
<proteinExistence type="inferred from homology"/>
<feature type="domain" description="SLH" evidence="7">
    <location>
        <begin position="1216"/>
        <end position="1280"/>
    </location>
</feature>
<dbReference type="Pfam" id="PF00395">
    <property type="entry name" value="SLH"/>
    <property type="match status" value="3"/>
</dbReference>
<dbReference type="InterPro" id="IPR013783">
    <property type="entry name" value="Ig-like_fold"/>
</dbReference>
<dbReference type="OrthoDB" id="9768786at2"/>
<evidence type="ECO:0000259" key="7">
    <source>
        <dbReference type="PROSITE" id="PS51272"/>
    </source>
</evidence>
<dbReference type="Gene3D" id="2.60.40.10">
    <property type="entry name" value="Immunoglobulins"/>
    <property type="match status" value="2"/>
</dbReference>
<evidence type="ECO:0000256" key="2">
    <source>
        <dbReference type="ARBA" id="ARBA00022801"/>
    </source>
</evidence>
<dbReference type="Gene3D" id="3.20.20.80">
    <property type="entry name" value="Glycosidases"/>
    <property type="match status" value="1"/>
</dbReference>
<evidence type="ECO:0000256" key="1">
    <source>
        <dbReference type="ARBA" id="ARBA00010687"/>
    </source>
</evidence>
<feature type="chain" id="PRO_5005138733" description="Arabinogalactan endo-beta-1,4-galactanase" evidence="4">
    <location>
        <begin position="39"/>
        <end position="1408"/>
    </location>
</feature>
<sequence>MIASLGYGTGHRARRIFTAMLAALLAFGASWTPERAEAAPANLAVNPGFEDSDVDWTGWTYDGTLKNGDTPVVFLHVDKGGTGDVHSGNNSLAYWLDEPFSFTLTQTLTGLADGEYELTAWAEGGNSGQAGDTSLKLFAESGGQRVEAPIAVTPWGDWRQYTLTVQVKGGQAVIGFEVEAPATQWGAFDDVMFRLVEDPSADPPGPAWDADKSLQAPDLSSRSVKLQWTAATDPDGIAHYRIYRDGKLHATVPGNVQTYTIANLRPNTEYRFRVEAGNAAGEWTTDGPELAVTTPDGAAAETLFLKGADISTLQAIEDAGGKYYDNGVERDLLAILKDRGVNAIRLRVWNDPVLADGYNDKVHTIEMAKRVKNAGLNLLIDFHYSDFWADPGKQEKPAAWQHLDFAGLNQAVYDYTAEVLNDLHAAGAWPDMVQIGNEINNGMLLPDGSTSRFNQLAELIGSGIRAVRDTTPPGREVKVMIHLAEGGDNAKFRGFFDALTAYTNDFDVIGLSFYPYWHGTYQQLKDNLNDLAVRYGKELVVVETAHPHTLEEGDGWPNIAGAADAEKAGFPATPQGQADMLTLMMNTVAHTAGGLGTGVFYWEPAWIPVPRDANGDYQAGWKTKEGNAWDNQAMFDFKGNALPSLDAFRFDPANLPAKAPIRALTPAGVTIPALESVVDAAARLPAAVQVLYNEGSIESVPVEWAPLDTDRLSRIGTFRLTGQTAGLKLPVSIDLTVTAYRNLAVNGGFEAGHTPDGWDTAGTPGAVKVDGNANNAYSGIRSLNYWHESDFAFKISQTITGLPDGLYTLRVKASGGGGDRILRLFAEGYGGERRTADIVNTGWNEWKTYAIADIPVNSGQIVIGVEAEAPGETWGFLDDFELFRHVTMPEWSESAKLEAADIGTSHVRLRWSGVANPEAAAGFKIYRDGKPVAAVDGGADSRTITGLSPGTTYTFQVEAGSDAGLWTDGGPSVTVTTRRPASGGPAPQNPQPAPGGEDEETEEPDEAEEAEVVTVPEEELAGAGDGPVVLDVPETAGEVRLPANAPDLLGDRPLEVRSGGLVLRVPAEVLAQLAGQADGANEADPRDAARGNGVSAILSAADEAYLSLRLQPPAEPRQWIARAERRTGLGLTALARLVDLRLAYVDGGGEVFAPETFAVPVTIGLRPGTEGAYNPDLTGIYLLLPDGALHHIGGHGPGEWTEAGATRAGVYGLLEAARSYADVPDSHWAHRAISALSARLVLTGTDAAGGRFEPNRTVTRAEFTAMLARLLKLPDDPQAPDAPAFADVPDSAWYASAARAARAAGIVTGDADGLFRPNEAITRAEMAALLARAAARAAIGNETSQPGADAAYADGGKIPAWARDAVRRVTALGLMQGLPGGTFAPDGAASRAEAAQVLHRLASLMAGY</sequence>